<keyword evidence="3" id="KW-0520">NAD</keyword>
<feature type="domain" description="D-isomer specific 2-hydroxyacid dehydrogenase NAD-binding" evidence="6">
    <location>
        <begin position="107"/>
        <end position="278"/>
    </location>
</feature>
<dbReference type="GO" id="GO:0016616">
    <property type="term" value="F:oxidoreductase activity, acting on the CH-OH group of donors, NAD or NADP as acceptor"/>
    <property type="evidence" value="ECO:0007669"/>
    <property type="project" value="InterPro"/>
</dbReference>
<dbReference type="EMBL" id="FNKB01000001">
    <property type="protein sequence ID" value="SDQ09082.1"/>
    <property type="molecule type" value="Genomic_DNA"/>
</dbReference>
<dbReference type="OrthoDB" id="4324715at2"/>
<dbReference type="PANTHER" id="PTHR43333:SF1">
    <property type="entry name" value="D-ISOMER SPECIFIC 2-HYDROXYACID DEHYDROGENASE NAD-BINDING DOMAIN-CONTAINING PROTEIN"/>
    <property type="match status" value="1"/>
</dbReference>
<evidence type="ECO:0000259" key="6">
    <source>
        <dbReference type="Pfam" id="PF02826"/>
    </source>
</evidence>
<dbReference type="SUPFAM" id="SSF51735">
    <property type="entry name" value="NAD(P)-binding Rossmann-fold domains"/>
    <property type="match status" value="1"/>
</dbReference>
<evidence type="ECO:0000256" key="2">
    <source>
        <dbReference type="ARBA" id="ARBA00023002"/>
    </source>
</evidence>
<comment type="similarity">
    <text evidence="1 4">Belongs to the D-isomer specific 2-hydroxyacid dehydrogenase family.</text>
</comment>
<proteinExistence type="inferred from homology"/>
<dbReference type="InterPro" id="IPR036291">
    <property type="entry name" value="NAD(P)-bd_dom_sf"/>
</dbReference>
<dbReference type="AlphaFoldDB" id="A0A1H0Y1P3"/>
<organism evidence="7 8">
    <name type="scientific">Leucobacter chromiiresistens</name>
    <dbReference type="NCBI Taxonomy" id="1079994"/>
    <lineage>
        <taxon>Bacteria</taxon>
        <taxon>Bacillati</taxon>
        <taxon>Actinomycetota</taxon>
        <taxon>Actinomycetes</taxon>
        <taxon>Micrococcales</taxon>
        <taxon>Microbacteriaceae</taxon>
        <taxon>Leucobacter</taxon>
    </lineage>
</organism>
<dbReference type="Pfam" id="PF00389">
    <property type="entry name" value="2-Hacid_dh"/>
    <property type="match status" value="1"/>
</dbReference>
<gene>
    <name evidence="7" type="ORF">SAMN04488565_0435</name>
</gene>
<dbReference type="Gene3D" id="3.40.50.720">
    <property type="entry name" value="NAD(P)-binding Rossmann-like Domain"/>
    <property type="match status" value="2"/>
</dbReference>
<evidence type="ECO:0000313" key="7">
    <source>
        <dbReference type="EMBL" id="SDQ09082.1"/>
    </source>
</evidence>
<evidence type="ECO:0000313" key="8">
    <source>
        <dbReference type="Proteomes" id="UP000182690"/>
    </source>
</evidence>
<dbReference type="GO" id="GO:0051287">
    <property type="term" value="F:NAD binding"/>
    <property type="evidence" value="ECO:0007669"/>
    <property type="project" value="InterPro"/>
</dbReference>
<accession>A0A1H0Y1P3</accession>
<reference evidence="7 8" key="1">
    <citation type="submission" date="2016-10" db="EMBL/GenBank/DDBJ databases">
        <authorList>
            <person name="de Groot N.N."/>
        </authorList>
    </citation>
    <scope>NUCLEOTIDE SEQUENCE [LARGE SCALE GENOMIC DNA]</scope>
    <source>
        <strain evidence="7 8">DSM 22788</strain>
    </source>
</reference>
<protein>
    <submittedName>
        <fullName evidence="7">Phosphoglycerate dehydrogenase</fullName>
    </submittedName>
</protein>
<dbReference type="SUPFAM" id="SSF52283">
    <property type="entry name" value="Formate/glycerate dehydrogenase catalytic domain-like"/>
    <property type="match status" value="1"/>
</dbReference>
<evidence type="ECO:0000259" key="5">
    <source>
        <dbReference type="Pfam" id="PF00389"/>
    </source>
</evidence>
<sequence>MSQPRAILIVPEGRLVPPLDSFASEAEVTVVRTAEEFRAALPGAEILFLNDFRTRLLREVGPGDLKWIHTSSIGVDVLLTHEIVDSDIVVSNSRGVCERPIAEWILGVIVMFAKDLRRTVELQLERRWLHRETEPILGRKVLVVGPGPVGQETVLLLRGAGMDVTVVGRTARIDDRLGEIHAFSELDALLDDVDDVVLTLPLTEETRGLFNRERFARMRKGARLVNVGRGAVIAEDDLLDAIDSGHLAGAALDVFEQEPLPVEHPFWSRPTILVSPHASGDLVGWRGRVAECFAANLRKWKAGEPLNDVVDLTRMGVTAG</sequence>
<dbReference type="Proteomes" id="UP000182690">
    <property type="component" value="Unassembled WGS sequence"/>
</dbReference>
<dbReference type="Pfam" id="PF02826">
    <property type="entry name" value="2-Hacid_dh_C"/>
    <property type="match status" value="1"/>
</dbReference>
<dbReference type="STRING" id="1079994.SAMN04488565_0435"/>
<dbReference type="InterPro" id="IPR006140">
    <property type="entry name" value="D-isomer_DH_NAD-bd"/>
</dbReference>
<feature type="domain" description="D-isomer specific 2-hydroxyacid dehydrogenase catalytic" evidence="5">
    <location>
        <begin position="25"/>
        <end position="310"/>
    </location>
</feature>
<dbReference type="PANTHER" id="PTHR43333">
    <property type="entry name" value="2-HACID_DH_C DOMAIN-CONTAINING PROTEIN"/>
    <property type="match status" value="1"/>
</dbReference>
<evidence type="ECO:0000256" key="4">
    <source>
        <dbReference type="RuleBase" id="RU003719"/>
    </source>
</evidence>
<evidence type="ECO:0000256" key="1">
    <source>
        <dbReference type="ARBA" id="ARBA00005854"/>
    </source>
</evidence>
<name>A0A1H0Y1P3_9MICO</name>
<keyword evidence="2 4" id="KW-0560">Oxidoreductase</keyword>
<dbReference type="RefSeq" id="WP_050803101.1">
    <property type="nucleotide sequence ID" value="NZ_FNKB01000001.1"/>
</dbReference>
<dbReference type="CDD" id="cd05300">
    <property type="entry name" value="2-Hacid_dh_1"/>
    <property type="match status" value="1"/>
</dbReference>
<dbReference type="InterPro" id="IPR006139">
    <property type="entry name" value="D-isomer_2_OHA_DH_cat_dom"/>
</dbReference>
<dbReference type="eggNOG" id="COG0111">
    <property type="taxonomic scope" value="Bacteria"/>
</dbReference>
<evidence type="ECO:0000256" key="3">
    <source>
        <dbReference type="ARBA" id="ARBA00023027"/>
    </source>
</evidence>